<evidence type="ECO:0000313" key="2">
    <source>
        <dbReference type="EMBL" id="CAD8177551.1"/>
    </source>
</evidence>
<evidence type="ECO:0000313" key="1">
    <source>
        <dbReference type="EMBL" id="CAD8177547.1"/>
    </source>
</evidence>
<gene>
    <name evidence="1" type="ORF">POCTA_138.1.T0690085</name>
    <name evidence="2" type="ORF">POCTA_138.1.T0690087</name>
</gene>
<reference evidence="1" key="1">
    <citation type="submission" date="2021-01" db="EMBL/GenBank/DDBJ databases">
        <authorList>
            <consortium name="Genoscope - CEA"/>
            <person name="William W."/>
        </authorList>
    </citation>
    <scope>NUCLEOTIDE SEQUENCE</scope>
</reference>
<organism evidence="1 3">
    <name type="scientific">Paramecium octaurelia</name>
    <dbReference type="NCBI Taxonomy" id="43137"/>
    <lineage>
        <taxon>Eukaryota</taxon>
        <taxon>Sar</taxon>
        <taxon>Alveolata</taxon>
        <taxon>Ciliophora</taxon>
        <taxon>Intramacronucleata</taxon>
        <taxon>Oligohymenophorea</taxon>
        <taxon>Peniculida</taxon>
        <taxon>Parameciidae</taxon>
        <taxon>Paramecium</taxon>
    </lineage>
</organism>
<comment type="caution">
    <text evidence="1">The sequence shown here is derived from an EMBL/GenBank/DDBJ whole genome shotgun (WGS) entry which is preliminary data.</text>
</comment>
<sequence length="142" mass="16862">MRLFRESQERKQRGLDGLVVGEFQYLIQHNNNFTPRKQTQVVYSIIHQSSSPMIHKPQLKQLFQDSPSRAKQKIDRFKNWDSKLDIEFQLQNTGVTMRNDVVYQSGAQLNYTKSIQFNEKQSINFIIRHIIINSQIECNYKN</sequence>
<keyword evidence="3" id="KW-1185">Reference proteome</keyword>
<dbReference type="EMBL" id="CAJJDP010000068">
    <property type="protein sequence ID" value="CAD8177551.1"/>
    <property type="molecule type" value="Genomic_DNA"/>
</dbReference>
<dbReference type="EMBL" id="CAJJDP010000068">
    <property type="protein sequence ID" value="CAD8177547.1"/>
    <property type="molecule type" value="Genomic_DNA"/>
</dbReference>
<evidence type="ECO:0000313" key="3">
    <source>
        <dbReference type="Proteomes" id="UP000683925"/>
    </source>
</evidence>
<name>A0A8S1VL01_PAROT</name>
<accession>A0A8S1VL01</accession>
<protein>
    <submittedName>
        <fullName evidence="1">Uncharacterized protein</fullName>
    </submittedName>
</protein>
<dbReference type="AlphaFoldDB" id="A0A8S1VL01"/>
<proteinExistence type="predicted"/>
<dbReference type="Proteomes" id="UP000683925">
    <property type="component" value="Unassembled WGS sequence"/>
</dbReference>